<dbReference type="Gene3D" id="3.80.10.10">
    <property type="entry name" value="Ribonuclease Inhibitor"/>
    <property type="match status" value="1"/>
</dbReference>
<reference evidence="3" key="2">
    <citation type="submission" date="2015-01" db="EMBL/GenBank/DDBJ databases">
        <title>Evolutionary Origins and Diversification of the Mycorrhizal Mutualists.</title>
        <authorList>
            <consortium name="DOE Joint Genome Institute"/>
            <consortium name="Mycorrhizal Genomics Consortium"/>
            <person name="Kohler A."/>
            <person name="Kuo A."/>
            <person name="Nagy L.G."/>
            <person name="Floudas D."/>
            <person name="Copeland A."/>
            <person name="Barry K.W."/>
            <person name="Cichocki N."/>
            <person name="Veneault-Fourrey C."/>
            <person name="LaButti K."/>
            <person name="Lindquist E.A."/>
            <person name="Lipzen A."/>
            <person name="Lundell T."/>
            <person name="Morin E."/>
            <person name="Murat C."/>
            <person name="Riley R."/>
            <person name="Ohm R."/>
            <person name="Sun H."/>
            <person name="Tunlid A."/>
            <person name="Henrissat B."/>
            <person name="Grigoriev I.V."/>
            <person name="Hibbett D.S."/>
            <person name="Martin F."/>
        </authorList>
    </citation>
    <scope>NUCLEOTIDE SEQUENCE [LARGE SCALE GENOMIC DNA]</scope>
    <source>
        <strain evidence="3">LaAM-08-1</strain>
    </source>
</reference>
<protein>
    <recommendedName>
        <fullName evidence="1">F-box domain-containing protein</fullName>
    </recommendedName>
</protein>
<dbReference type="EMBL" id="KN838652">
    <property type="protein sequence ID" value="KIJ99180.1"/>
    <property type="molecule type" value="Genomic_DNA"/>
</dbReference>
<dbReference type="InterPro" id="IPR001810">
    <property type="entry name" value="F-box_dom"/>
</dbReference>
<name>A0A0C9X291_9AGAR</name>
<evidence type="ECO:0000313" key="3">
    <source>
        <dbReference type="Proteomes" id="UP000054477"/>
    </source>
</evidence>
<evidence type="ECO:0000313" key="2">
    <source>
        <dbReference type="EMBL" id="KIJ99180.1"/>
    </source>
</evidence>
<organism evidence="2 3">
    <name type="scientific">Laccaria amethystina LaAM-08-1</name>
    <dbReference type="NCBI Taxonomy" id="1095629"/>
    <lineage>
        <taxon>Eukaryota</taxon>
        <taxon>Fungi</taxon>
        <taxon>Dikarya</taxon>
        <taxon>Basidiomycota</taxon>
        <taxon>Agaricomycotina</taxon>
        <taxon>Agaricomycetes</taxon>
        <taxon>Agaricomycetidae</taxon>
        <taxon>Agaricales</taxon>
        <taxon>Agaricineae</taxon>
        <taxon>Hydnangiaceae</taxon>
        <taxon>Laccaria</taxon>
    </lineage>
</organism>
<dbReference type="HOGENOM" id="CLU_020999_2_1_1"/>
<dbReference type="InterPro" id="IPR032675">
    <property type="entry name" value="LRR_dom_sf"/>
</dbReference>
<gene>
    <name evidence="2" type="ORF">K443DRAFT_680169</name>
</gene>
<accession>A0A0C9X291</accession>
<dbReference type="AlphaFoldDB" id="A0A0C9X291"/>
<dbReference type="Proteomes" id="UP000054477">
    <property type="component" value="Unassembled WGS sequence"/>
</dbReference>
<dbReference type="OrthoDB" id="3252356at2759"/>
<evidence type="ECO:0000259" key="1">
    <source>
        <dbReference type="Pfam" id="PF12937"/>
    </source>
</evidence>
<dbReference type="Pfam" id="PF12937">
    <property type="entry name" value="F-box-like"/>
    <property type="match status" value="1"/>
</dbReference>
<feature type="domain" description="F-box" evidence="1">
    <location>
        <begin position="6"/>
        <end position="57"/>
    </location>
</feature>
<sequence>MTSPTDRLPNELLSYIFLLIAHDPTEAPLFSSTLSHVSSQWREIALATGGLWTRIVMTFPITAQQISCCRAYLSRSGVYPLDILLDLRDPAWDWEEESHNFRWQDMEPLLRTFLDHVGRWKRIEVLTDTWAPIFTFLWYTRQIDSAPMLQAISLSRCNAYFASRGQAFQPTALRQPIRLFGGALESLRTVSLVGVHVDWAQSSLRNLSSLELKYHASDVMPTLEQFRDILTSCPGLLRLSIIGWGPILDEQARDKNRGISIRVPLLQQFSEYAIHFLSLLEFPSLVGLCLEDVSKTINPLEQLDSTPVLEWFARTNESSPSSSSSLNPFPLEHIRSIEFHGVLSNENIFAHFLQQLPALKQLGCYDISDDALRALLPQNAQPPHRSGQALCLCPSLTELYFQDVNPEAVINLVASRAYVGSAAPFRKVTLECVRIPKPLPGSAVQLRLANTGIDVIGSSQESLVSSE</sequence>
<proteinExistence type="predicted"/>
<dbReference type="STRING" id="1095629.A0A0C9X291"/>
<reference evidence="2 3" key="1">
    <citation type="submission" date="2014-04" db="EMBL/GenBank/DDBJ databases">
        <authorList>
            <consortium name="DOE Joint Genome Institute"/>
            <person name="Kuo A."/>
            <person name="Kohler A."/>
            <person name="Nagy L.G."/>
            <person name="Floudas D."/>
            <person name="Copeland A."/>
            <person name="Barry K.W."/>
            <person name="Cichocki N."/>
            <person name="Veneault-Fourrey C."/>
            <person name="LaButti K."/>
            <person name="Lindquist E.A."/>
            <person name="Lipzen A."/>
            <person name="Lundell T."/>
            <person name="Morin E."/>
            <person name="Murat C."/>
            <person name="Sun H."/>
            <person name="Tunlid A."/>
            <person name="Henrissat B."/>
            <person name="Grigoriev I.V."/>
            <person name="Hibbett D.S."/>
            <person name="Martin F."/>
            <person name="Nordberg H.P."/>
            <person name="Cantor M.N."/>
            <person name="Hua S.X."/>
        </authorList>
    </citation>
    <scope>NUCLEOTIDE SEQUENCE [LARGE SCALE GENOMIC DNA]</scope>
    <source>
        <strain evidence="2 3">LaAM-08-1</strain>
    </source>
</reference>
<keyword evidence="3" id="KW-1185">Reference proteome</keyword>